<feature type="region of interest" description="Disordered" evidence="1">
    <location>
        <begin position="62"/>
        <end position="88"/>
    </location>
</feature>
<dbReference type="AlphaFoldDB" id="K3ZC73"/>
<dbReference type="HOGENOM" id="CLU_2473233_0_0_1"/>
<name>K3ZC73_SETIT</name>
<sequence length="88" mass="9467">MVSPIQVLYEVKNASSIIKMLDSGTSYGVSEECNIDEATEEKGDEVSQRSLQFGIMPPENMGAWESSSSLETPYQIGSLHPPNIGSGS</sequence>
<accession>K3ZC73</accession>
<dbReference type="InParanoid" id="K3ZC73"/>
<dbReference type="Proteomes" id="UP000004995">
    <property type="component" value="Unassembled WGS sequence"/>
</dbReference>
<dbReference type="EMBL" id="AGNK02001650">
    <property type="status" value="NOT_ANNOTATED_CDS"/>
    <property type="molecule type" value="Genomic_DNA"/>
</dbReference>
<proteinExistence type="predicted"/>
<evidence type="ECO:0000313" key="2">
    <source>
        <dbReference type="EnsemblPlants" id="KQL15089"/>
    </source>
</evidence>
<dbReference type="Gramene" id="KQL15089">
    <property type="protein sequence ID" value="KQL15089"/>
    <property type="gene ID" value="SETIT_024147mg"/>
</dbReference>
<protein>
    <submittedName>
        <fullName evidence="2">Uncharacterized protein</fullName>
    </submittedName>
</protein>
<reference evidence="3" key="1">
    <citation type="journal article" date="2012" name="Nat. Biotechnol.">
        <title>Reference genome sequence of the model plant Setaria.</title>
        <authorList>
            <person name="Bennetzen J.L."/>
            <person name="Schmutz J."/>
            <person name="Wang H."/>
            <person name="Percifield R."/>
            <person name="Hawkins J."/>
            <person name="Pontaroli A.C."/>
            <person name="Estep M."/>
            <person name="Feng L."/>
            <person name="Vaughn J.N."/>
            <person name="Grimwood J."/>
            <person name="Jenkins J."/>
            <person name="Barry K."/>
            <person name="Lindquist E."/>
            <person name="Hellsten U."/>
            <person name="Deshpande S."/>
            <person name="Wang X."/>
            <person name="Wu X."/>
            <person name="Mitros T."/>
            <person name="Triplett J."/>
            <person name="Yang X."/>
            <person name="Ye C.Y."/>
            <person name="Mauro-Herrera M."/>
            <person name="Wang L."/>
            <person name="Li P."/>
            <person name="Sharma M."/>
            <person name="Sharma R."/>
            <person name="Ronald P.C."/>
            <person name="Panaud O."/>
            <person name="Kellogg E.A."/>
            <person name="Brutnell T.P."/>
            <person name="Doust A.N."/>
            <person name="Tuskan G.A."/>
            <person name="Rokhsar D."/>
            <person name="Devos K.M."/>
        </authorList>
    </citation>
    <scope>NUCLEOTIDE SEQUENCE [LARGE SCALE GENOMIC DNA]</scope>
    <source>
        <strain evidence="3">cv. Yugu1</strain>
    </source>
</reference>
<organism evidence="2 3">
    <name type="scientific">Setaria italica</name>
    <name type="common">Foxtail millet</name>
    <name type="synonym">Panicum italicum</name>
    <dbReference type="NCBI Taxonomy" id="4555"/>
    <lineage>
        <taxon>Eukaryota</taxon>
        <taxon>Viridiplantae</taxon>
        <taxon>Streptophyta</taxon>
        <taxon>Embryophyta</taxon>
        <taxon>Tracheophyta</taxon>
        <taxon>Spermatophyta</taxon>
        <taxon>Magnoliopsida</taxon>
        <taxon>Liliopsida</taxon>
        <taxon>Poales</taxon>
        <taxon>Poaceae</taxon>
        <taxon>PACMAD clade</taxon>
        <taxon>Panicoideae</taxon>
        <taxon>Panicodae</taxon>
        <taxon>Paniceae</taxon>
        <taxon>Cenchrinae</taxon>
        <taxon>Setaria</taxon>
    </lineage>
</organism>
<evidence type="ECO:0000313" key="3">
    <source>
        <dbReference type="Proteomes" id="UP000004995"/>
    </source>
</evidence>
<dbReference type="EnsemblPlants" id="KQL15089">
    <property type="protein sequence ID" value="KQL15089"/>
    <property type="gene ID" value="SETIT_024147mg"/>
</dbReference>
<evidence type="ECO:0000256" key="1">
    <source>
        <dbReference type="SAM" id="MobiDB-lite"/>
    </source>
</evidence>
<reference evidence="2" key="2">
    <citation type="submission" date="2018-08" db="UniProtKB">
        <authorList>
            <consortium name="EnsemblPlants"/>
        </authorList>
    </citation>
    <scope>IDENTIFICATION</scope>
    <source>
        <strain evidence="2">Yugu1</strain>
    </source>
</reference>
<keyword evidence="3" id="KW-1185">Reference proteome</keyword>